<dbReference type="GeneID" id="73044287"/>
<gene>
    <name evidence="3" type="ORF">ACFO9K_12150</name>
</gene>
<keyword evidence="4" id="KW-1185">Reference proteome</keyword>
<feature type="region of interest" description="Disordered" evidence="2">
    <location>
        <begin position="48"/>
        <end position="70"/>
    </location>
</feature>
<protein>
    <recommendedName>
        <fullName evidence="5">Tat (Twin-arginine translocation) pathway signal sequence</fullName>
    </recommendedName>
</protein>
<proteinExistence type="predicted"/>
<feature type="compositionally biased region" description="Acidic residues" evidence="2">
    <location>
        <begin position="60"/>
        <end position="70"/>
    </location>
</feature>
<name>A0ABD5Q2U3_9EURY</name>
<organism evidence="3 4">
    <name type="scientific">Halorussus aquaticus</name>
    <dbReference type="NCBI Taxonomy" id="2953748"/>
    <lineage>
        <taxon>Archaea</taxon>
        <taxon>Methanobacteriati</taxon>
        <taxon>Methanobacteriota</taxon>
        <taxon>Stenosarchaea group</taxon>
        <taxon>Halobacteria</taxon>
        <taxon>Halobacteriales</taxon>
        <taxon>Haladaptataceae</taxon>
        <taxon>Halorussus</taxon>
    </lineage>
</organism>
<feature type="coiled-coil region" evidence="1">
    <location>
        <begin position="229"/>
        <end position="256"/>
    </location>
</feature>
<sequence>MDRRGFLRASGVVSASALAGCAGVLNGAQPEKAGKRITAAEEKISKNTEALDEIQSKVESDDEEVPDEFDPSSVTARVEKANVKLDEAEEYATDEQQSYVDTLRQVGEYQKKRAKLYEDYVSLSNKITTVNTYVQSDRYDTALEKVTEAKSLLDEVRTHTDEMESALGDIDSDALSESDQITYDAIETDLSTFRDRLDLVETMLDGFAPMIKGIQDFMPALEVYKNGQYADAAEQLAEAEKHFETADAKFRELENADTDLGGVETDVAKITCYTGVLTDGARLFKESATAAKNGDKELARQKAKEAQTELNKCSFDSSS</sequence>
<evidence type="ECO:0008006" key="5">
    <source>
        <dbReference type="Google" id="ProtNLM"/>
    </source>
</evidence>
<reference evidence="3 4" key="1">
    <citation type="journal article" date="2019" name="Int. J. Syst. Evol. Microbiol.">
        <title>The Global Catalogue of Microorganisms (GCM) 10K type strain sequencing project: providing services to taxonomists for standard genome sequencing and annotation.</title>
        <authorList>
            <consortium name="The Broad Institute Genomics Platform"/>
            <consortium name="The Broad Institute Genome Sequencing Center for Infectious Disease"/>
            <person name="Wu L."/>
            <person name="Ma J."/>
        </authorList>
    </citation>
    <scope>NUCLEOTIDE SEQUENCE [LARGE SCALE GENOMIC DNA]</scope>
    <source>
        <strain evidence="3 4">XZYJ18</strain>
    </source>
</reference>
<evidence type="ECO:0000313" key="3">
    <source>
        <dbReference type="EMBL" id="MFC4825011.1"/>
    </source>
</evidence>
<evidence type="ECO:0000256" key="2">
    <source>
        <dbReference type="SAM" id="MobiDB-lite"/>
    </source>
</evidence>
<dbReference type="EMBL" id="JBHSHT010000001">
    <property type="protein sequence ID" value="MFC4825011.1"/>
    <property type="molecule type" value="Genomic_DNA"/>
</dbReference>
<comment type="caution">
    <text evidence="3">The sequence shown here is derived from an EMBL/GenBank/DDBJ whole genome shotgun (WGS) entry which is preliminary data.</text>
</comment>
<keyword evidence="1" id="KW-0175">Coiled coil</keyword>
<accession>A0ABD5Q2U3</accession>
<evidence type="ECO:0000313" key="4">
    <source>
        <dbReference type="Proteomes" id="UP001595945"/>
    </source>
</evidence>
<dbReference type="PROSITE" id="PS51257">
    <property type="entry name" value="PROKAR_LIPOPROTEIN"/>
    <property type="match status" value="1"/>
</dbReference>
<dbReference type="Proteomes" id="UP001595945">
    <property type="component" value="Unassembled WGS sequence"/>
</dbReference>
<dbReference type="AlphaFoldDB" id="A0ABD5Q2U3"/>
<evidence type="ECO:0000256" key="1">
    <source>
        <dbReference type="SAM" id="Coils"/>
    </source>
</evidence>
<dbReference type="RefSeq" id="WP_254269282.1">
    <property type="nucleotide sequence ID" value="NZ_CP100400.1"/>
</dbReference>